<feature type="chain" id="PRO_5040722620" description="Outer membrane protein assembly factor BamB" evidence="5">
    <location>
        <begin position="24"/>
        <end position="445"/>
    </location>
</feature>
<sequence length="445" mass="47592">MRSYPRVSLTLVTLLVGASVALSGCGSTSKKDKERLQGERIPILSYEEALEPDTALQDVEVALPDPIQNKDWPQGGGYPNHAMQHLALADAPKKIWSVSIGNGSSDRKQLTETPVVADGTLFAIDSNAKVSAFDAATGQKRWSYDIKVPKQSKGISFGGGVGYDKGKLYASTGYGVVVAFDATSGKELWRVSLGMPLRGAPAIADGRVFVNSFDNQLFALNAENGETIWDHPGIVESAGILGAATPAVGSGVVIAGFSSGELFALAVENGRPAWSDMLTRTGRLTPLSTLADIDASPIIDRGIVYGISQAGRMVAIDLRTGERVWERNVGSAHTPAVAGEYIYVVTNDNEIVCLSRQSGAVRWVTPLQKFKKPEDRKGRVFWGGPVLAGDRLIITSSHGWALSVSPYNGKILSGTKLEDKTYLSPIVANSTLYFLTDDGEITAYR</sequence>
<dbReference type="HAMAP" id="MF_00923">
    <property type="entry name" value="OM_assembly_BamB"/>
    <property type="match status" value="1"/>
</dbReference>
<evidence type="ECO:0000256" key="4">
    <source>
        <dbReference type="HAMAP-Rule" id="MF_00923"/>
    </source>
</evidence>
<feature type="domain" description="Pyrrolo-quinoline quinone repeat" evidence="6">
    <location>
        <begin position="127"/>
        <end position="364"/>
    </location>
</feature>
<dbReference type="GO" id="GO:0043165">
    <property type="term" value="P:Gram-negative-bacterium-type cell outer membrane assembly"/>
    <property type="evidence" value="ECO:0007669"/>
    <property type="project" value="UniProtKB-UniRule"/>
</dbReference>
<dbReference type="Gene3D" id="2.130.10.10">
    <property type="entry name" value="YVTN repeat-like/Quinoprotein amine dehydrogenase"/>
    <property type="match status" value="1"/>
</dbReference>
<evidence type="ECO:0000256" key="2">
    <source>
        <dbReference type="ARBA" id="ARBA00023136"/>
    </source>
</evidence>
<evidence type="ECO:0000256" key="3">
    <source>
        <dbReference type="ARBA" id="ARBA00023237"/>
    </source>
</evidence>
<keyword evidence="3 4" id="KW-0998">Cell outer membrane</keyword>
<feature type="signal peptide" evidence="5">
    <location>
        <begin position="1"/>
        <end position="23"/>
    </location>
</feature>
<dbReference type="Pfam" id="PF13360">
    <property type="entry name" value="PQQ_2"/>
    <property type="match status" value="1"/>
</dbReference>
<dbReference type="GO" id="GO:0051205">
    <property type="term" value="P:protein insertion into membrane"/>
    <property type="evidence" value="ECO:0007669"/>
    <property type="project" value="UniProtKB-UniRule"/>
</dbReference>
<evidence type="ECO:0000256" key="1">
    <source>
        <dbReference type="ARBA" id="ARBA00022729"/>
    </source>
</evidence>
<comment type="similarity">
    <text evidence="4">Belongs to the BamB family.</text>
</comment>
<keyword evidence="1 4" id="KW-0732">Signal</keyword>
<evidence type="ECO:0000259" key="6">
    <source>
        <dbReference type="Pfam" id="PF13360"/>
    </source>
</evidence>
<protein>
    <recommendedName>
        <fullName evidence="4">Outer membrane protein assembly factor BamB</fullName>
    </recommendedName>
</protein>
<dbReference type="AlphaFoldDB" id="A0A9X3TZI9"/>
<keyword evidence="4" id="KW-0449">Lipoprotein</keyword>
<comment type="function">
    <text evidence="4">Part of the outer membrane protein assembly complex, which is involved in assembly and insertion of beta-barrel proteins into the outer membrane.</text>
</comment>
<dbReference type="GO" id="GO:0009279">
    <property type="term" value="C:cell outer membrane"/>
    <property type="evidence" value="ECO:0007669"/>
    <property type="project" value="UniProtKB-SubCell"/>
</dbReference>
<keyword evidence="8" id="KW-1185">Reference proteome</keyword>
<dbReference type="InterPro" id="IPR015943">
    <property type="entry name" value="WD40/YVTN_repeat-like_dom_sf"/>
</dbReference>
<dbReference type="SUPFAM" id="SSF50998">
    <property type="entry name" value="Quinoprotein alcohol dehydrogenase-like"/>
    <property type="match status" value="1"/>
</dbReference>
<evidence type="ECO:0000313" key="7">
    <source>
        <dbReference type="EMBL" id="MDA5194332.1"/>
    </source>
</evidence>
<dbReference type="PANTHER" id="PTHR34512:SF30">
    <property type="entry name" value="OUTER MEMBRANE PROTEIN ASSEMBLY FACTOR BAMB"/>
    <property type="match status" value="1"/>
</dbReference>
<dbReference type="RefSeq" id="WP_274944036.1">
    <property type="nucleotide sequence ID" value="NZ_JANWOI010000003.1"/>
</dbReference>
<dbReference type="InterPro" id="IPR017687">
    <property type="entry name" value="BamB"/>
</dbReference>
<comment type="caution">
    <text evidence="7">The sequence shown here is derived from an EMBL/GenBank/DDBJ whole genome shotgun (WGS) entry which is preliminary data.</text>
</comment>
<keyword evidence="4" id="KW-0564">Palmitate</keyword>
<accession>A0A9X3TZI9</accession>
<organism evidence="7 8">
    <name type="scientific">Govanella unica</name>
    <dbReference type="NCBI Taxonomy" id="2975056"/>
    <lineage>
        <taxon>Bacteria</taxon>
        <taxon>Pseudomonadati</taxon>
        <taxon>Pseudomonadota</taxon>
        <taxon>Alphaproteobacteria</taxon>
        <taxon>Emcibacterales</taxon>
        <taxon>Govanellaceae</taxon>
        <taxon>Govanella</taxon>
    </lineage>
</organism>
<dbReference type="InterPro" id="IPR018391">
    <property type="entry name" value="PQQ_b-propeller_rpt"/>
</dbReference>
<evidence type="ECO:0000256" key="5">
    <source>
        <dbReference type="SAM" id="SignalP"/>
    </source>
</evidence>
<dbReference type="Proteomes" id="UP001141619">
    <property type="component" value="Unassembled WGS sequence"/>
</dbReference>
<dbReference type="SMART" id="SM00564">
    <property type="entry name" value="PQQ"/>
    <property type="match status" value="7"/>
</dbReference>
<dbReference type="PROSITE" id="PS51257">
    <property type="entry name" value="PROKAR_LIPOPROTEIN"/>
    <property type="match status" value="1"/>
</dbReference>
<comment type="subunit">
    <text evidence="4">Part of the Bam complex.</text>
</comment>
<keyword evidence="2 4" id="KW-0472">Membrane</keyword>
<dbReference type="EMBL" id="JANWOI010000003">
    <property type="protein sequence ID" value="MDA5194332.1"/>
    <property type="molecule type" value="Genomic_DNA"/>
</dbReference>
<dbReference type="InterPro" id="IPR011047">
    <property type="entry name" value="Quinoprotein_ADH-like_sf"/>
</dbReference>
<reference evidence="7" key="2">
    <citation type="journal article" date="2023" name="Syst. Appl. Microbiol.">
        <title>Govania unica gen. nov., sp. nov., a rare biosphere bacterium that represents a novel family in the class Alphaproteobacteria.</title>
        <authorList>
            <person name="Vandamme P."/>
            <person name="Peeters C."/>
            <person name="Hettiarachchi A."/>
            <person name="Cnockaert M."/>
            <person name="Carlier A."/>
        </authorList>
    </citation>
    <scope>NUCLEOTIDE SEQUENCE</scope>
    <source>
        <strain evidence="7">LMG 31809</strain>
    </source>
</reference>
<evidence type="ECO:0000313" key="8">
    <source>
        <dbReference type="Proteomes" id="UP001141619"/>
    </source>
</evidence>
<reference evidence="7" key="1">
    <citation type="submission" date="2022-08" db="EMBL/GenBank/DDBJ databases">
        <authorList>
            <person name="Vandamme P."/>
            <person name="Hettiarachchi A."/>
            <person name="Peeters C."/>
            <person name="Cnockaert M."/>
            <person name="Carlier A."/>
        </authorList>
    </citation>
    <scope>NUCLEOTIDE SEQUENCE</scope>
    <source>
        <strain evidence="7">LMG 31809</strain>
    </source>
</reference>
<name>A0A9X3TZI9_9PROT</name>
<gene>
    <name evidence="4" type="primary">bamB</name>
    <name evidence="7" type="ORF">NYP16_10260</name>
</gene>
<dbReference type="InterPro" id="IPR002372">
    <property type="entry name" value="PQQ_rpt_dom"/>
</dbReference>
<comment type="subcellular location">
    <subcellularLocation>
        <location evidence="4">Cell outer membrane</location>
        <topology evidence="4">Lipid-anchor</topology>
    </subcellularLocation>
</comment>
<proteinExistence type="inferred from homology"/>
<dbReference type="PANTHER" id="PTHR34512">
    <property type="entry name" value="CELL SURFACE PROTEIN"/>
    <property type="match status" value="1"/>
</dbReference>